<keyword evidence="3" id="KW-0833">Ubl conjugation pathway</keyword>
<keyword evidence="3" id="KW-0788">Thiol protease</keyword>
<feature type="region of interest" description="Disordered" evidence="4">
    <location>
        <begin position="81"/>
        <end position="100"/>
    </location>
</feature>
<comment type="subcellular location">
    <subcellularLocation>
        <location evidence="3">Cytoplasm</location>
    </subcellularLocation>
</comment>
<dbReference type="GO" id="GO:0005829">
    <property type="term" value="C:cytosol"/>
    <property type="evidence" value="ECO:0007669"/>
    <property type="project" value="TreeGrafter"/>
</dbReference>
<dbReference type="AlphaFoldDB" id="A0A8T0J6V2"/>
<dbReference type="PANTHER" id="PTHR13312">
    <property type="entry name" value="HIV-INDUCED PROTEIN-7-LIKE PROTEASE"/>
    <property type="match status" value="1"/>
</dbReference>
<feature type="region of interest" description="Disordered" evidence="4">
    <location>
        <begin position="285"/>
        <end position="306"/>
    </location>
</feature>
<evidence type="ECO:0000256" key="1">
    <source>
        <dbReference type="ARBA" id="ARBA00000707"/>
    </source>
</evidence>
<comment type="caution">
    <text evidence="6">The sequence shown here is derived from an EMBL/GenBank/DDBJ whole genome shotgun (WGS) entry which is preliminary data.</text>
</comment>
<dbReference type="InterPro" id="IPR047947">
    <property type="entry name" value="OTU4_OTU"/>
</dbReference>
<dbReference type="EC" id="3.4.19.12" evidence="3"/>
<dbReference type="GO" id="GO:0030968">
    <property type="term" value="P:endoplasmic reticulum unfolded protein response"/>
    <property type="evidence" value="ECO:0007669"/>
    <property type="project" value="TreeGrafter"/>
</dbReference>
<accession>A0A8T0J6V2</accession>
<dbReference type="Gene3D" id="3.90.70.80">
    <property type="match status" value="1"/>
</dbReference>
<dbReference type="SUPFAM" id="SSF54001">
    <property type="entry name" value="Cysteine proteinases"/>
    <property type="match status" value="1"/>
</dbReference>
<keyword evidence="3" id="KW-0645">Protease</keyword>
<evidence type="ECO:0000259" key="5">
    <source>
        <dbReference type="PROSITE" id="PS50802"/>
    </source>
</evidence>
<feature type="compositionally biased region" description="Polar residues" evidence="4">
    <location>
        <begin position="295"/>
        <end position="304"/>
    </location>
</feature>
<evidence type="ECO:0000313" key="6">
    <source>
        <dbReference type="EMBL" id="KAG0590628.1"/>
    </source>
</evidence>
<dbReference type="GO" id="GO:0016579">
    <property type="term" value="P:protein deubiquitination"/>
    <property type="evidence" value="ECO:0007669"/>
    <property type="project" value="TreeGrafter"/>
</dbReference>
<keyword evidence="3" id="KW-0963">Cytoplasm</keyword>
<gene>
    <name evidence="6" type="ORF">KC19_1G114900</name>
</gene>
<reference evidence="6" key="1">
    <citation type="submission" date="2020-06" db="EMBL/GenBank/DDBJ databases">
        <title>WGS assembly of Ceratodon purpureus strain R40.</title>
        <authorList>
            <person name="Carey S.B."/>
            <person name="Jenkins J."/>
            <person name="Shu S."/>
            <person name="Lovell J.T."/>
            <person name="Sreedasyam A."/>
            <person name="Maumus F."/>
            <person name="Tiley G.P."/>
            <person name="Fernandez-Pozo N."/>
            <person name="Barry K."/>
            <person name="Chen C."/>
            <person name="Wang M."/>
            <person name="Lipzen A."/>
            <person name="Daum C."/>
            <person name="Saski C.A."/>
            <person name="Payton A.C."/>
            <person name="Mcbreen J.C."/>
            <person name="Conrad R.E."/>
            <person name="Kollar L.M."/>
            <person name="Olsson S."/>
            <person name="Huttunen S."/>
            <person name="Landis J.B."/>
            <person name="Wickett N.J."/>
            <person name="Johnson M.G."/>
            <person name="Rensing S.A."/>
            <person name="Grimwood J."/>
            <person name="Schmutz J."/>
            <person name="Mcdaniel S.F."/>
        </authorList>
    </citation>
    <scope>NUCLEOTIDE SEQUENCE</scope>
    <source>
        <strain evidence="6">R40</strain>
    </source>
</reference>
<dbReference type="GO" id="GO:0004843">
    <property type="term" value="F:cysteine-type deubiquitinase activity"/>
    <property type="evidence" value="ECO:0007669"/>
    <property type="project" value="UniProtKB-UniRule"/>
</dbReference>
<dbReference type="EMBL" id="CM026421">
    <property type="protein sequence ID" value="KAG0590628.1"/>
    <property type="molecule type" value="Genomic_DNA"/>
</dbReference>
<keyword evidence="2 3" id="KW-0378">Hydrolase</keyword>
<keyword evidence="7" id="KW-1185">Reference proteome</keyword>
<dbReference type="InterPro" id="IPR003323">
    <property type="entry name" value="OTU_dom"/>
</dbReference>
<dbReference type="Proteomes" id="UP000822688">
    <property type="component" value="Chromosome 1"/>
</dbReference>
<sequence length="463" mass="49980">MTSDLKGHMLGPVCCRLSAIGKSSSIRAIVNLEGPSVHTAKAHLQQSAKVALPPLYPSSPRAHSFKLVTRAPATASLPRTLRRSSSGSCKSRQDVSLPPNQETCGHMLPCTSMTSFHNHSSSCILAGDGKVGATIWHALLPARHLASLEWDANLSSIRSLSVGRGGIDPVASMMIGSSDSTSVDNSSKSLGILRSGALSVDNVGLPRLGSLSIRSAMAGCLSEGSWNAAWDARPARWLHGRHSAWLLFGVCACFSAAAAPLMNAASSPVLTEAVVDNLPQPNAVLESEKEPSETIAVTPQTEQSGHGKEIFTDYTVTGIPGDGRCLFRAVAHGSCLRSGKEAPDENAQRELADELRSKVADELIKRRDSTEWFIEGDFDQYVERMRQTYVWGGEPELLMLSHVLEMPITVYMTEEKTKKGLIAIAEYGQEYSKIDPIQVLYHGFGHYEALQIPSNKSRHILSL</sequence>
<name>A0A8T0J6V2_CERPU</name>
<dbReference type="GO" id="GO:0005634">
    <property type="term" value="C:nucleus"/>
    <property type="evidence" value="ECO:0007669"/>
    <property type="project" value="TreeGrafter"/>
</dbReference>
<comment type="catalytic activity">
    <reaction evidence="1 3">
        <text>Thiol-dependent hydrolysis of ester, thioester, amide, peptide and isopeptide bonds formed by the C-terminal Gly of ubiquitin (a 76-residue protein attached to proteins as an intracellular targeting signal).</text>
        <dbReference type="EC" id="3.4.19.12"/>
    </reaction>
</comment>
<dbReference type="GO" id="GO:0036503">
    <property type="term" value="P:ERAD pathway"/>
    <property type="evidence" value="ECO:0007669"/>
    <property type="project" value="TreeGrafter"/>
</dbReference>
<dbReference type="FunFam" id="3.90.70.80:FF:000007">
    <property type="entry name" value="OTU domain-containing protein"/>
    <property type="match status" value="1"/>
</dbReference>
<comment type="function">
    <text evidence="3">Hydrolase that can remove conjugated ubiquitin from proteins and may therefore play an important regulatory role at the level of protein turnover by preventing degradation.</text>
</comment>
<evidence type="ECO:0000256" key="4">
    <source>
        <dbReference type="SAM" id="MobiDB-lite"/>
    </source>
</evidence>
<proteinExistence type="predicted"/>
<dbReference type="InterPro" id="IPR038765">
    <property type="entry name" value="Papain-like_cys_pep_sf"/>
</dbReference>
<organism evidence="6 7">
    <name type="scientific">Ceratodon purpureus</name>
    <name type="common">Fire moss</name>
    <name type="synonym">Dicranum purpureum</name>
    <dbReference type="NCBI Taxonomy" id="3225"/>
    <lineage>
        <taxon>Eukaryota</taxon>
        <taxon>Viridiplantae</taxon>
        <taxon>Streptophyta</taxon>
        <taxon>Embryophyta</taxon>
        <taxon>Bryophyta</taxon>
        <taxon>Bryophytina</taxon>
        <taxon>Bryopsida</taxon>
        <taxon>Dicranidae</taxon>
        <taxon>Pseudoditrichales</taxon>
        <taxon>Ditrichaceae</taxon>
        <taxon>Ceratodon</taxon>
    </lineage>
</organism>
<dbReference type="Pfam" id="PF02338">
    <property type="entry name" value="OTU"/>
    <property type="match status" value="1"/>
</dbReference>
<dbReference type="CDD" id="cd22760">
    <property type="entry name" value="OTU_plant_OTU4-like"/>
    <property type="match status" value="1"/>
</dbReference>
<feature type="domain" description="OTU" evidence="5">
    <location>
        <begin position="314"/>
        <end position="437"/>
    </location>
</feature>
<dbReference type="PANTHER" id="PTHR13312:SF6">
    <property type="entry name" value="UBIQUITIN THIOESTERASE OTU"/>
    <property type="match status" value="1"/>
</dbReference>
<evidence type="ECO:0000256" key="3">
    <source>
        <dbReference type="RuleBase" id="RU367104"/>
    </source>
</evidence>
<evidence type="ECO:0000313" key="7">
    <source>
        <dbReference type="Proteomes" id="UP000822688"/>
    </source>
</evidence>
<dbReference type="PROSITE" id="PS50802">
    <property type="entry name" value="OTU"/>
    <property type="match status" value="1"/>
</dbReference>
<evidence type="ECO:0000256" key="2">
    <source>
        <dbReference type="ARBA" id="ARBA00022801"/>
    </source>
</evidence>
<protein>
    <recommendedName>
        <fullName evidence="3">Ubiquitin thioesterase OTU</fullName>
        <ecNumber evidence="3">3.4.19.12</ecNumber>
    </recommendedName>
</protein>